<evidence type="ECO:0000256" key="8">
    <source>
        <dbReference type="SAM" id="Phobius"/>
    </source>
</evidence>
<evidence type="ECO:0000256" key="2">
    <source>
        <dbReference type="ARBA" id="ARBA00022475"/>
    </source>
</evidence>
<dbReference type="GO" id="GO:0016763">
    <property type="term" value="F:pentosyltransferase activity"/>
    <property type="evidence" value="ECO:0007669"/>
    <property type="project" value="TreeGrafter"/>
</dbReference>
<evidence type="ECO:0000256" key="3">
    <source>
        <dbReference type="ARBA" id="ARBA00022676"/>
    </source>
</evidence>
<feature type="transmembrane region" description="Helical" evidence="8">
    <location>
        <begin position="380"/>
        <end position="402"/>
    </location>
</feature>
<evidence type="ECO:0000256" key="7">
    <source>
        <dbReference type="ARBA" id="ARBA00023136"/>
    </source>
</evidence>
<dbReference type="GO" id="GO:0009103">
    <property type="term" value="P:lipopolysaccharide biosynthetic process"/>
    <property type="evidence" value="ECO:0007669"/>
    <property type="project" value="UniProtKB-ARBA"/>
</dbReference>
<dbReference type="Proteomes" id="UP000004671">
    <property type="component" value="Chromosome"/>
</dbReference>
<keyword evidence="4 11" id="KW-0808">Transferase</keyword>
<dbReference type="EMBL" id="CP018099">
    <property type="protein sequence ID" value="APF17864.1"/>
    <property type="molecule type" value="Genomic_DNA"/>
</dbReference>
<dbReference type="PANTHER" id="PTHR33908:SF11">
    <property type="entry name" value="MEMBRANE PROTEIN"/>
    <property type="match status" value="1"/>
</dbReference>
<reference evidence="10 13" key="2">
    <citation type="submission" date="2016-11" db="EMBL/GenBank/DDBJ databases">
        <title>Genomic analysis of Caldithrix abyssi and proposal of a novel bacterial phylum Caldithrichaeota.</title>
        <authorList>
            <person name="Kublanov I."/>
            <person name="Sigalova O."/>
            <person name="Gavrilov S."/>
            <person name="Lebedinsky A."/>
            <person name="Ivanova N."/>
            <person name="Daum C."/>
            <person name="Reddy T."/>
            <person name="Klenk H.P."/>
            <person name="Goker M."/>
            <person name="Reva O."/>
            <person name="Miroshnichenko M."/>
            <person name="Kyprides N."/>
            <person name="Woyke T."/>
            <person name="Gelfand M."/>
        </authorList>
    </citation>
    <scope>NUCLEOTIDE SEQUENCE [LARGE SCALE GENOMIC DNA]</scope>
    <source>
        <strain evidence="10 13">LF13</strain>
    </source>
</reference>
<sequence length="542" mass="61878" precursor="true">MNNIFAFARKNPLLYLALISGVFLRLIFVFAGHYISPDGTHYALLGFNWLHHGHYVSGGSQFPDVIQPPLYPLLLGLFSFVVSPELGGKLVSLIFGLGLIAMAYWFVVSLSQNRKLAGVTALLVAFSPALVAVSSQVATESLFLFLLFSVFSTLSLFIKDEHPKARRFLILAGMCSGLAYLTRPEMIVYIFMVVIILLVWRKKIYSVLLYGTMVGFFVLLYALFVFSVSGRWALYPKIDFVRVHGQLSRYYLQQDALKGEETDFKEHLQRFRYSLAPDKKELFVNAVFEGRIKAPVVRTKEQNKTEKVQSFLIFAGKNWMNAVKKFLWGLILPPGYLLFLLVGLLRFPWKKHKGLALYTAIFLLPTLNVLFVYVEQRFLYFPGLILMPLVAFGVFKFAELVSKEGKTSAREKRAVILIVVFLLTTAVPGYVQLHSNVRSKAYYYQAGQWLKQKTEDGAKIAAITPQAVYFARRPFVVLPYAPLDSLQLYLRENQVNYILKEYKRRSRTAEGAKLESWPRFLQPVSSKVFDGHTMILLRVKKE</sequence>
<comment type="subcellular location">
    <subcellularLocation>
        <location evidence="1">Cell membrane</location>
        <topology evidence="1">Multi-pass membrane protein</topology>
    </subcellularLocation>
</comment>
<feature type="transmembrane region" description="Helical" evidence="8">
    <location>
        <begin position="414"/>
        <end position="431"/>
    </location>
</feature>
<evidence type="ECO:0000313" key="10">
    <source>
        <dbReference type="EMBL" id="APF17864.1"/>
    </source>
</evidence>
<dbReference type="Proteomes" id="UP000183868">
    <property type="component" value="Chromosome"/>
</dbReference>
<dbReference type="RefSeq" id="WP_006929118.1">
    <property type="nucleotide sequence ID" value="NZ_CM001402.1"/>
</dbReference>
<dbReference type="EMBL" id="CM001402">
    <property type="protein sequence ID" value="EHO41931.1"/>
    <property type="molecule type" value="Genomic_DNA"/>
</dbReference>
<dbReference type="PANTHER" id="PTHR33908">
    <property type="entry name" value="MANNOSYLTRANSFERASE YKCB-RELATED"/>
    <property type="match status" value="1"/>
</dbReference>
<keyword evidence="6 8" id="KW-1133">Transmembrane helix</keyword>
<dbReference type="HOGENOM" id="CLU_502215_0_0_0"/>
<feature type="transmembrane region" description="Helical" evidence="8">
    <location>
        <begin position="141"/>
        <end position="158"/>
    </location>
</feature>
<evidence type="ECO:0000313" key="11">
    <source>
        <dbReference type="EMBL" id="EHO41931.1"/>
    </source>
</evidence>
<feature type="transmembrane region" description="Helical" evidence="8">
    <location>
        <begin position="90"/>
        <end position="110"/>
    </location>
</feature>
<keyword evidence="7 8" id="KW-0472">Membrane</keyword>
<feature type="transmembrane region" description="Helical" evidence="8">
    <location>
        <begin position="355"/>
        <end position="374"/>
    </location>
</feature>
<evidence type="ECO:0000259" key="9">
    <source>
        <dbReference type="Pfam" id="PF13231"/>
    </source>
</evidence>
<evidence type="ECO:0000313" key="13">
    <source>
        <dbReference type="Proteomes" id="UP000183868"/>
    </source>
</evidence>
<dbReference type="KEGG" id="caby:Cabys_1115"/>
<dbReference type="STRING" id="880073.Cabys_1115"/>
<feature type="transmembrane region" description="Helical" evidence="8">
    <location>
        <begin position="116"/>
        <end position="134"/>
    </location>
</feature>
<dbReference type="InterPro" id="IPR038731">
    <property type="entry name" value="RgtA/B/C-like"/>
</dbReference>
<feature type="transmembrane region" description="Helical" evidence="8">
    <location>
        <begin position="326"/>
        <end position="348"/>
    </location>
</feature>
<evidence type="ECO:0000256" key="5">
    <source>
        <dbReference type="ARBA" id="ARBA00022692"/>
    </source>
</evidence>
<feature type="transmembrane region" description="Helical" evidence="8">
    <location>
        <begin position="65"/>
        <end position="83"/>
    </location>
</feature>
<dbReference type="PaxDb" id="880073-Calab_2321"/>
<dbReference type="AlphaFoldDB" id="H1XXE6"/>
<dbReference type="InterPro" id="IPR050297">
    <property type="entry name" value="LipidA_mod_glycosyltrf_83"/>
</dbReference>
<gene>
    <name evidence="10" type="ORF">Cabys_1115</name>
    <name evidence="11" type="ORF">Calab_2321</name>
</gene>
<evidence type="ECO:0000313" key="12">
    <source>
        <dbReference type="Proteomes" id="UP000004671"/>
    </source>
</evidence>
<keyword evidence="5 8" id="KW-0812">Transmembrane</keyword>
<organism evidence="11 12">
    <name type="scientific">Caldithrix abyssi DSM 13497</name>
    <dbReference type="NCBI Taxonomy" id="880073"/>
    <lineage>
        <taxon>Bacteria</taxon>
        <taxon>Pseudomonadati</taxon>
        <taxon>Calditrichota</taxon>
        <taxon>Calditrichia</taxon>
        <taxon>Calditrichales</taxon>
        <taxon>Calditrichaceae</taxon>
        <taxon>Caldithrix</taxon>
    </lineage>
</organism>
<proteinExistence type="predicted"/>
<protein>
    <submittedName>
        <fullName evidence="10">Dolichyl-phosphate-mannose-protein mannosyltransferase</fullName>
    </submittedName>
    <submittedName>
        <fullName evidence="11">Glycosyl transferase family 39</fullName>
    </submittedName>
</protein>
<dbReference type="InParanoid" id="H1XXE6"/>
<keyword evidence="2" id="KW-1003">Cell membrane</keyword>
<accession>H1XXE6</accession>
<evidence type="ECO:0000256" key="1">
    <source>
        <dbReference type="ARBA" id="ARBA00004651"/>
    </source>
</evidence>
<feature type="domain" description="Glycosyltransferase RgtA/B/C/D-like" evidence="9">
    <location>
        <begin position="67"/>
        <end position="220"/>
    </location>
</feature>
<feature type="transmembrane region" description="Helical" evidence="8">
    <location>
        <begin position="178"/>
        <end position="200"/>
    </location>
</feature>
<dbReference type="GO" id="GO:0005886">
    <property type="term" value="C:plasma membrane"/>
    <property type="evidence" value="ECO:0007669"/>
    <property type="project" value="UniProtKB-SubCell"/>
</dbReference>
<name>H1XXE6_CALAY</name>
<feature type="transmembrane region" description="Helical" evidence="8">
    <location>
        <begin position="12"/>
        <end position="35"/>
    </location>
</feature>
<dbReference type="Pfam" id="PF13231">
    <property type="entry name" value="PMT_2"/>
    <property type="match status" value="1"/>
</dbReference>
<evidence type="ECO:0000256" key="6">
    <source>
        <dbReference type="ARBA" id="ARBA00022989"/>
    </source>
</evidence>
<feature type="transmembrane region" description="Helical" evidence="8">
    <location>
        <begin position="207"/>
        <end position="226"/>
    </location>
</feature>
<reference evidence="11 12" key="1">
    <citation type="submission" date="2011-09" db="EMBL/GenBank/DDBJ databases">
        <title>The permanent draft genome of Caldithrix abyssi DSM 13497.</title>
        <authorList>
            <consortium name="US DOE Joint Genome Institute (JGI-PGF)"/>
            <person name="Lucas S."/>
            <person name="Han J."/>
            <person name="Lapidus A."/>
            <person name="Bruce D."/>
            <person name="Goodwin L."/>
            <person name="Pitluck S."/>
            <person name="Peters L."/>
            <person name="Kyrpides N."/>
            <person name="Mavromatis K."/>
            <person name="Ivanova N."/>
            <person name="Mikhailova N."/>
            <person name="Chertkov O."/>
            <person name="Detter J.C."/>
            <person name="Tapia R."/>
            <person name="Han C."/>
            <person name="Land M."/>
            <person name="Hauser L."/>
            <person name="Markowitz V."/>
            <person name="Cheng J.-F."/>
            <person name="Hugenholtz P."/>
            <person name="Woyke T."/>
            <person name="Wu D."/>
            <person name="Spring S."/>
            <person name="Brambilla E."/>
            <person name="Klenk H.-P."/>
            <person name="Eisen J.A."/>
        </authorList>
    </citation>
    <scope>NUCLEOTIDE SEQUENCE [LARGE SCALE GENOMIC DNA]</scope>
    <source>
        <strain evidence="11 12">DSM 13497</strain>
    </source>
</reference>
<keyword evidence="3 10" id="KW-0328">Glycosyltransferase</keyword>
<keyword evidence="12" id="KW-1185">Reference proteome</keyword>
<evidence type="ECO:0000256" key="4">
    <source>
        <dbReference type="ARBA" id="ARBA00022679"/>
    </source>
</evidence>